<protein>
    <submittedName>
        <fullName evidence="5">Transcription factor fungi</fullName>
    </submittedName>
</protein>
<evidence type="ECO:0000256" key="2">
    <source>
        <dbReference type="SAM" id="MobiDB-lite"/>
    </source>
</evidence>
<evidence type="ECO:0000256" key="1">
    <source>
        <dbReference type="ARBA" id="ARBA00023242"/>
    </source>
</evidence>
<gene>
    <name evidence="5" type="ORF">MPH_00249</name>
</gene>
<keyword evidence="3" id="KW-1133">Transmembrane helix</keyword>
<organism evidence="5 6">
    <name type="scientific">Macrophomina phaseolina (strain MS6)</name>
    <name type="common">Charcoal rot fungus</name>
    <dbReference type="NCBI Taxonomy" id="1126212"/>
    <lineage>
        <taxon>Eukaryota</taxon>
        <taxon>Fungi</taxon>
        <taxon>Dikarya</taxon>
        <taxon>Ascomycota</taxon>
        <taxon>Pezizomycotina</taxon>
        <taxon>Dothideomycetes</taxon>
        <taxon>Dothideomycetes incertae sedis</taxon>
        <taxon>Botryosphaeriales</taxon>
        <taxon>Botryosphaeriaceae</taxon>
        <taxon>Macrophomina</taxon>
    </lineage>
</organism>
<dbReference type="InterPro" id="IPR007219">
    <property type="entry name" value="XnlR_reg_dom"/>
</dbReference>
<dbReference type="PANTHER" id="PTHR46910">
    <property type="entry name" value="TRANSCRIPTION FACTOR PDR1"/>
    <property type="match status" value="1"/>
</dbReference>
<dbReference type="VEuPathDB" id="FungiDB:MPH_00249"/>
<dbReference type="GO" id="GO:0008270">
    <property type="term" value="F:zinc ion binding"/>
    <property type="evidence" value="ECO:0007669"/>
    <property type="project" value="InterPro"/>
</dbReference>
<dbReference type="GO" id="GO:0003677">
    <property type="term" value="F:DNA binding"/>
    <property type="evidence" value="ECO:0007669"/>
    <property type="project" value="InterPro"/>
</dbReference>
<evidence type="ECO:0000259" key="4">
    <source>
        <dbReference type="SMART" id="SM00906"/>
    </source>
</evidence>
<dbReference type="HOGENOM" id="CLU_016058_3_2_1"/>
<feature type="transmembrane region" description="Helical" evidence="3">
    <location>
        <begin position="345"/>
        <end position="364"/>
    </location>
</feature>
<keyword evidence="3" id="KW-0472">Membrane</keyword>
<reference evidence="5 6" key="1">
    <citation type="journal article" date="2012" name="BMC Genomics">
        <title>Tools to kill: Genome of one of the most destructive plant pathogenic fungi Macrophomina phaseolina.</title>
        <authorList>
            <person name="Islam M.S."/>
            <person name="Haque M.S."/>
            <person name="Islam M.M."/>
            <person name="Emdad E.M."/>
            <person name="Halim A."/>
            <person name="Hossen Q.M.M."/>
            <person name="Hossain M.Z."/>
            <person name="Ahmed B."/>
            <person name="Rahim S."/>
            <person name="Rahman M.S."/>
            <person name="Alam M.M."/>
            <person name="Hou S."/>
            <person name="Wan X."/>
            <person name="Saito J.A."/>
            <person name="Alam M."/>
        </authorList>
    </citation>
    <scope>NUCLEOTIDE SEQUENCE [LARGE SCALE GENOMIC DNA]</scope>
    <source>
        <strain evidence="5 6">MS6</strain>
    </source>
</reference>
<keyword evidence="1" id="KW-0539">Nucleus</keyword>
<dbReference type="STRING" id="1126212.K2S634"/>
<evidence type="ECO:0000313" key="5">
    <source>
        <dbReference type="EMBL" id="EKG22388.1"/>
    </source>
</evidence>
<dbReference type="SMART" id="SM00906">
    <property type="entry name" value="Fungal_trans"/>
    <property type="match status" value="1"/>
</dbReference>
<comment type="caution">
    <text evidence="5">The sequence shown here is derived from an EMBL/GenBank/DDBJ whole genome shotgun (WGS) entry which is preliminary data.</text>
</comment>
<accession>K2S634</accession>
<evidence type="ECO:0000313" key="6">
    <source>
        <dbReference type="Proteomes" id="UP000007129"/>
    </source>
</evidence>
<dbReference type="Proteomes" id="UP000007129">
    <property type="component" value="Unassembled WGS sequence"/>
</dbReference>
<evidence type="ECO:0000256" key="3">
    <source>
        <dbReference type="SAM" id="Phobius"/>
    </source>
</evidence>
<dbReference type="eggNOG" id="ENOG502QRIK">
    <property type="taxonomic scope" value="Eukaryota"/>
</dbReference>
<proteinExistence type="predicted"/>
<dbReference type="EMBL" id="AHHD01000010">
    <property type="protein sequence ID" value="EKG22388.1"/>
    <property type="molecule type" value="Genomic_DNA"/>
</dbReference>
<dbReference type="OrthoDB" id="39175at2759"/>
<feature type="domain" description="Xylanolytic transcriptional activator regulatory" evidence="4">
    <location>
        <begin position="140"/>
        <end position="207"/>
    </location>
</feature>
<dbReference type="PANTHER" id="PTHR46910:SF25">
    <property type="entry name" value="ABC-TRANSPORTER-REGULATING TRANSCRIPTION FACTOR"/>
    <property type="match status" value="1"/>
</dbReference>
<name>K2S634_MACPH</name>
<dbReference type="CDD" id="cd12148">
    <property type="entry name" value="fungal_TF_MHR"/>
    <property type="match status" value="1"/>
</dbReference>
<dbReference type="InterPro" id="IPR050987">
    <property type="entry name" value="AtrR-like"/>
</dbReference>
<dbReference type="InParanoid" id="K2S634"/>
<feature type="region of interest" description="Disordered" evidence="2">
    <location>
        <begin position="470"/>
        <end position="489"/>
    </location>
</feature>
<dbReference type="AlphaFoldDB" id="K2S634"/>
<keyword evidence="3" id="KW-0812">Transmembrane</keyword>
<sequence>MKSVDQVPSHSLLRDIYNKSMPQTGTAPIAYIQSYFEHVHPFYPFLDRSLFEDRAFSLQLTHHLATDQSWSALYHAILAIGSQYHDCGSFEPGKGQAWKYFEISFSLSASLLLSKASLTTVQALTAMAVFARNISCLQLESITVSHAARMAQSLGYNRASPSTSQSVQRTFWVLYCMEKTTCFYTGTTSLLNDLDVGYAPPSHPEPAFQNFDWLACFSRYSRLVSRIYENLFAINAAGKPASTYYLIIDELRANLESWRVSIPEPFRPGGAFRVRAFAGPPASTLGVFVNYLYSSVLLALSRGTLYLAKATEEQRMRHQRAKEELMQTARSILELTKFVETYTPVWVLVFMPLSALFILFDFVVHNPMHPETINNLALLDVAGGHSSNIEYVSRATLPASICVEFAHIARQYVQDFRLRHQKMGDSAARPTDEQAVTMPTVAPESATIPNPTSTGEDLWKVAEVTGFAEGLGGDQSAPPHTGQEASSLPSNLGLEYTDPVFFLLGDDSVSATADSGLGIDIMDLFDVNLSDILALGT</sequence>
<dbReference type="GO" id="GO:0006351">
    <property type="term" value="P:DNA-templated transcription"/>
    <property type="evidence" value="ECO:0007669"/>
    <property type="project" value="InterPro"/>
</dbReference>
<dbReference type="GO" id="GO:0003700">
    <property type="term" value="F:DNA-binding transcription factor activity"/>
    <property type="evidence" value="ECO:0007669"/>
    <property type="project" value="InterPro"/>
</dbReference>
<dbReference type="Pfam" id="PF04082">
    <property type="entry name" value="Fungal_trans"/>
    <property type="match status" value="1"/>
</dbReference>